<dbReference type="RefSeq" id="WP_212921001.1">
    <property type="nucleotide sequence ID" value="NZ_BORP01000004.1"/>
</dbReference>
<evidence type="ECO:0000256" key="1">
    <source>
        <dbReference type="SAM" id="Phobius"/>
    </source>
</evidence>
<evidence type="ECO:0000313" key="2">
    <source>
        <dbReference type="EMBL" id="GIO27511.1"/>
    </source>
</evidence>
<organism evidence="2 3">
    <name type="scientific">Ornithinibacillus bavariensis</name>
    <dbReference type="NCBI Taxonomy" id="545502"/>
    <lineage>
        <taxon>Bacteria</taxon>
        <taxon>Bacillati</taxon>
        <taxon>Bacillota</taxon>
        <taxon>Bacilli</taxon>
        <taxon>Bacillales</taxon>
        <taxon>Bacillaceae</taxon>
        <taxon>Ornithinibacillus</taxon>
    </lineage>
</organism>
<sequence>MKNSNGFSVIEAFVSLGILVLVATSFLPLASFVSYEKEALSHKRQIVLLLHDELQSVLTKNDFPTTRKVFLDSLVTTFEFTNTESRLIKGCATWTNIRNRHEEICIYGKQK</sequence>
<name>A0A919X8I5_9BACI</name>
<dbReference type="Proteomes" id="UP000676917">
    <property type="component" value="Unassembled WGS sequence"/>
</dbReference>
<reference evidence="2" key="1">
    <citation type="submission" date="2021-03" db="EMBL/GenBank/DDBJ databases">
        <title>Antimicrobial resistance genes in bacteria isolated from Japanese honey, and their potential for conferring macrolide and lincosamide resistance in the American foulbrood pathogen Paenibacillus larvae.</title>
        <authorList>
            <person name="Okamoto M."/>
            <person name="Kumagai M."/>
            <person name="Kanamori H."/>
            <person name="Takamatsu D."/>
        </authorList>
    </citation>
    <scope>NUCLEOTIDE SEQUENCE</scope>
    <source>
        <strain evidence="2">J43TS3</strain>
    </source>
</reference>
<dbReference type="AlphaFoldDB" id="A0A919X8I5"/>
<keyword evidence="1" id="KW-1133">Transmembrane helix</keyword>
<evidence type="ECO:0000313" key="3">
    <source>
        <dbReference type="Proteomes" id="UP000676917"/>
    </source>
</evidence>
<comment type="caution">
    <text evidence="2">The sequence shown here is derived from an EMBL/GenBank/DDBJ whole genome shotgun (WGS) entry which is preliminary data.</text>
</comment>
<protein>
    <submittedName>
        <fullName evidence="2">Uncharacterized protein</fullName>
    </submittedName>
</protein>
<proteinExistence type="predicted"/>
<keyword evidence="1" id="KW-0812">Transmembrane</keyword>
<accession>A0A919X8I5</accession>
<gene>
    <name evidence="2" type="ORF">J43TS3_21220</name>
</gene>
<keyword evidence="1" id="KW-0472">Membrane</keyword>
<feature type="transmembrane region" description="Helical" evidence="1">
    <location>
        <begin position="12"/>
        <end position="35"/>
    </location>
</feature>
<dbReference type="EMBL" id="BORP01000004">
    <property type="protein sequence ID" value="GIO27511.1"/>
    <property type="molecule type" value="Genomic_DNA"/>
</dbReference>
<keyword evidence="3" id="KW-1185">Reference proteome</keyword>